<feature type="repeat" description="TPR" evidence="4">
    <location>
        <begin position="167"/>
        <end position="200"/>
    </location>
</feature>
<dbReference type="InterPro" id="IPR011990">
    <property type="entry name" value="TPR-like_helical_dom_sf"/>
</dbReference>
<evidence type="ECO:0000313" key="7">
    <source>
        <dbReference type="Proteomes" id="UP000516437"/>
    </source>
</evidence>
<evidence type="ECO:0000313" key="6">
    <source>
        <dbReference type="EMBL" id="KAB1201901.1"/>
    </source>
</evidence>
<comment type="similarity">
    <text evidence="1">Belongs to the TTC36 family.</text>
</comment>
<protein>
    <submittedName>
        <fullName evidence="6">Uncharacterized protein</fullName>
    </submittedName>
</protein>
<accession>A0A6A1UNQ2</accession>
<gene>
    <name evidence="6" type="ORF">CJ030_MR8G002353</name>
</gene>
<keyword evidence="2" id="KW-0677">Repeat</keyword>
<feature type="signal peptide" evidence="5">
    <location>
        <begin position="1"/>
        <end position="17"/>
    </location>
</feature>
<organism evidence="6 7">
    <name type="scientific">Morella rubra</name>
    <name type="common">Chinese bayberry</name>
    <dbReference type="NCBI Taxonomy" id="262757"/>
    <lineage>
        <taxon>Eukaryota</taxon>
        <taxon>Viridiplantae</taxon>
        <taxon>Streptophyta</taxon>
        <taxon>Embryophyta</taxon>
        <taxon>Tracheophyta</taxon>
        <taxon>Spermatophyta</taxon>
        <taxon>Magnoliopsida</taxon>
        <taxon>eudicotyledons</taxon>
        <taxon>Gunneridae</taxon>
        <taxon>Pentapetalae</taxon>
        <taxon>rosids</taxon>
        <taxon>fabids</taxon>
        <taxon>Fagales</taxon>
        <taxon>Myricaceae</taxon>
        <taxon>Morella</taxon>
    </lineage>
</organism>
<feature type="chain" id="PRO_5025348656" evidence="5">
    <location>
        <begin position="18"/>
        <end position="212"/>
    </location>
</feature>
<keyword evidence="3 4" id="KW-0802">TPR repeat</keyword>
<dbReference type="Pfam" id="PF07719">
    <property type="entry name" value="TPR_2"/>
    <property type="match status" value="1"/>
</dbReference>
<dbReference type="InterPro" id="IPR013105">
    <property type="entry name" value="TPR_2"/>
</dbReference>
<dbReference type="InterPro" id="IPR038906">
    <property type="entry name" value="TTC36"/>
</dbReference>
<dbReference type="Gene3D" id="1.25.40.10">
    <property type="entry name" value="Tetratricopeptide repeat domain"/>
    <property type="match status" value="1"/>
</dbReference>
<dbReference type="InterPro" id="IPR019734">
    <property type="entry name" value="TPR_rpt"/>
</dbReference>
<dbReference type="PROSITE" id="PS50005">
    <property type="entry name" value="TPR"/>
    <property type="match status" value="1"/>
</dbReference>
<dbReference type="OrthoDB" id="1870799at2759"/>
<evidence type="ECO:0000256" key="4">
    <source>
        <dbReference type="PROSITE-ProRule" id="PRU00339"/>
    </source>
</evidence>
<dbReference type="EMBL" id="RXIC02000026">
    <property type="protein sequence ID" value="KAB1201901.1"/>
    <property type="molecule type" value="Genomic_DNA"/>
</dbReference>
<evidence type="ECO:0000256" key="3">
    <source>
        <dbReference type="ARBA" id="ARBA00022803"/>
    </source>
</evidence>
<dbReference type="SMART" id="SM00028">
    <property type="entry name" value="TPR"/>
    <property type="match status" value="1"/>
</dbReference>
<dbReference type="PANTHER" id="PTHR21405:SF0">
    <property type="entry name" value="TETRATRICOPEPTIDE REPEAT PROTEIN 36"/>
    <property type="match status" value="1"/>
</dbReference>
<reference evidence="6 7" key="1">
    <citation type="journal article" date="2019" name="Plant Biotechnol. J.">
        <title>The red bayberry genome and genetic basis of sex determination.</title>
        <authorList>
            <person name="Jia H.M."/>
            <person name="Jia H.J."/>
            <person name="Cai Q.L."/>
            <person name="Wang Y."/>
            <person name="Zhao H.B."/>
            <person name="Yang W.F."/>
            <person name="Wang G.Y."/>
            <person name="Li Y.H."/>
            <person name="Zhan D.L."/>
            <person name="Shen Y.T."/>
            <person name="Niu Q.F."/>
            <person name="Chang L."/>
            <person name="Qiu J."/>
            <person name="Zhao L."/>
            <person name="Xie H.B."/>
            <person name="Fu W.Y."/>
            <person name="Jin J."/>
            <person name="Li X.W."/>
            <person name="Jiao Y."/>
            <person name="Zhou C.C."/>
            <person name="Tu T."/>
            <person name="Chai C.Y."/>
            <person name="Gao J.L."/>
            <person name="Fan L.J."/>
            <person name="van de Weg E."/>
            <person name="Wang J.Y."/>
            <person name="Gao Z.S."/>
        </authorList>
    </citation>
    <scope>NUCLEOTIDE SEQUENCE [LARGE SCALE GENOMIC DNA]</scope>
    <source>
        <tissue evidence="6">Leaves</tissue>
    </source>
</reference>
<evidence type="ECO:0000256" key="5">
    <source>
        <dbReference type="SAM" id="SignalP"/>
    </source>
</evidence>
<dbReference type="PANTHER" id="PTHR21405">
    <property type="entry name" value="CDNA SEQUENCE BC021608"/>
    <property type="match status" value="1"/>
</dbReference>
<evidence type="ECO:0000256" key="2">
    <source>
        <dbReference type="ARBA" id="ARBA00022737"/>
    </source>
</evidence>
<dbReference type="AlphaFoldDB" id="A0A6A1UNQ2"/>
<name>A0A6A1UNQ2_9ROSI</name>
<dbReference type="SUPFAM" id="SSF48452">
    <property type="entry name" value="TPR-like"/>
    <property type="match status" value="1"/>
</dbReference>
<dbReference type="Proteomes" id="UP000516437">
    <property type="component" value="Chromosome 8"/>
</dbReference>
<proteinExistence type="inferred from homology"/>
<sequence length="212" mass="23337">MAPEIVLQLALLSLALAMFFAIHQFPKHALNKHRTKNRAALLANRHFIQGSNLLARARSTTHRPQSLAHAKSALIEADKAIALSPKDPAPHVLKALAQELIGHTTSALRSLDLALSTPRVRSLSERERGGALVKRAELKLATNRRRQVDSAMEDLEEAGRLSEDNNATAFCLLGECYERKGMRAEAREAFEKALTIEPESIAARQGLERMGP</sequence>
<keyword evidence="7" id="KW-1185">Reference proteome</keyword>
<evidence type="ECO:0000256" key="1">
    <source>
        <dbReference type="ARBA" id="ARBA00006995"/>
    </source>
</evidence>
<keyword evidence="5" id="KW-0732">Signal</keyword>
<comment type="caution">
    <text evidence="6">The sequence shown here is derived from an EMBL/GenBank/DDBJ whole genome shotgun (WGS) entry which is preliminary data.</text>
</comment>